<keyword evidence="1" id="KW-0812">Transmembrane</keyword>
<sequence length="46" mass="5544">MGFHTERIKYLMSIASVVVHLYSSLLTQASRRRIQRNRRHHHITSR</sequence>
<evidence type="ECO:0000313" key="3">
    <source>
        <dbReference type="Proteomes" id="UP000015105"/>
    </source>
</evidence>
<reference evidence="2" key="3">
    <citation type="journal article" date="2017" name="Nature">
        <title>Genome sequence of the progenitor of the wheat D genome Aegilops tauschii.</title>
        <authorList>
            <person name="Luo M.C."/>
            <person name="Gu Y.Q."/>
            <person name="Puiu D."/>
            <person name="Wang H."/>
            <person name="Twardziok S.O."/>
            <person name="Deal K.R."/>
            <person name="Huo N."/>
            <person name="Zhu T."/>
            <person name="Wang L."/>
            <person name="Wang Y."/>
            <person name="McGuire P.E."/>
            <person name="Liu S."/>
            <person name="Long H."/>
            <person name="Ramasamy R.K."/>
            <person name="Rodriguez J.C."/>
            <person name="Van S.L."/>
            <person name="Yuan L."/>
            <person name="Wang Z."/>
            <person name="Xia Z."/>
            <person name="Xiao L."/>
            <person name="Anderson O.D."/>
            <person name="Ouyang S."/>
            <person name="Liang Y."/>
            <person name="Zimin A.V."/>
            <person name="Pertea G."/>
            <person name="Qi P."/>
            <person name="Bennetzen J.L."/>
            <person name="Dai X."/>
            <person name="Dawson M.W."/>
            <person name="Muller H.G."/>
            <person name="Kugler K."/>
            <person name="Rivarola-Duarte L."/>
            <person name="Spannagl M."/>
            <person name="Mayer K.F.X."/>
            <person name="Lu F.H."/>
            <person name="Bevan M.W."/>
            <person name="Leroy P."/>
            <person name="Li P."/>
            <person name="You F.M."/>
            <person name="Sun Q."/>
            <person name="Liu Z."/>
            <person name="Lyons E."/>
            <person name="Wicker T."/>
            <person name="Salzberg S.L."/>
            <person name="Devos K.M."/>
            <person name="Dvorak J."/>
        </authorList>
    </citation>
    <scope>NUCLEOTIDE SEQUENCE [LARGE SCALE GENOMIC DNA]</scope>
    <source>
        <strain evidence="2">cv. AL8/78</strain>
    </source>
</reference>
<dbReference type="AlphaFoldDB" id="A0A453FUA8"/>
<evidence type="ECO:0000256" key="1">
    <source>
        <dbReference type="SAM" id="Phobius"/>
    </source>
</evidence>
<reference evidence="3" key="1">
    <citation type="journal article" date="2014" name="Science">
        <title>Ancient hybridizations among the ancestral genomes of bread wheat.</title>
        <authorList>
            <consortium name="International Wheat Genome Sequencing Consortium,"/>
            <person name="Marcussen T."/>
            <person name="Sandve S.R."/>
            <person name="Heier L."/>
            <person name="Spannagl M."/>
            <person name="Pfeifer M."/>
            <person name="Jakobsen K.S."/>
            <person name="Wulff B.B."/>
            <person name="Steuernagel B."/>
            <person name="Mayer K.F."/>
            <person name="Olsen O.A."/>
        </authorList>
    </citation>
    <scope>NUCLEOTIDE SEQUENCE [LARGE SCALE GENOMIC DNA]</scope>
    <source>
        <strain evidence="3">cv. AL8/78</strain>
    </source>
</reference>
<reference evidence="3" key="2">
    <citation type="journal article" date="2017" name="Nat. Plants">
        <title>The Aegilops tauschii genome reveals multiple impacts of transposons.</title>
        <authorList>
            <person name="Zhao G."/>
            <person name="Zou C."/>
            <person name="Li K."/>
            <person name="Wang K."/>
            <person name="Li T."/>
            <person name="Gao L."/>
            <person name="Zhang X."/>
            <person name="Wang H."/>
            <person name="Yang Z."/>
            <person name="Liu X."/>
            <person name="Jiang W."/>
            <person name="Mao L."/>
            <person name="Kong X."/>
            <person name="Jiao Y."/>
            <person name="Jia J."/>
        </authorList>
    </citation>
    <scope>NUCLEOTIDE SEQUENCE [LARGE SCALE GENOMIC DNA]</scope>
    <source>
        <strain evidence="3">cv. AL8/78</strain>
    </source>
</reference>
<dbReference type="Gramene" id="AET3Gv20783500.13">
    <property type="protein sequence ID" value="AET3Gv20783500.13"/>
    <property type="gene ID" value="AET3Gv20783500"/>
</dbReference>
<keyword evidence="1" id="KW-0472">Membrane</keyword>
<evidence type="ECO:0000313" key="2">
    <source>
        <dbReference type="EnsemblPlants" id="AET3Gv20783500.13"/>
    </source>
</evidence>
<dbReference type="Proteomes" id="UP000015105">
    <property type="component" value="Chromosome 3D"/>
</dbReference>
<feature type="transmembrane region" description="Helical" evidence="1">
    <location>
        <begin position="12"/>
        <end position="29"/>
    </location>
</feature>
<protein>
    <submittedName>
        <fullName evidence="2">Uncharacterized protein</fullName>
    </submittedName>
</protein>
<reference evidence="2" key="4">
    <citation type="submission" date="2019-03" db="UniProtKB">
        <authorList>
            <consortium name="EnsemblPlants"/>
        </authorList>
    </citation>
    <scope>IDENTIFICATION</scope>
</reference>
<proteinExistence type="predicted"/>
<organism evidence="2 3">
    <name type="scientific">Aegilops tauschii subsp. strangulata</name>
    <name type="common">Goatgrass</name>
    <dbReference type="NCBI Taxonomy" id="200361"/>
    <lineage>
        <taxon>Eukaryota</taxon>
        <taxon>Viridiplantae</taxon>
        <taxon>Streptophyta</taxon>
        <taxon>Embryophyta</taxon>
        <taxon>Tracheophyta</taxon>
        <taxon>Spermatophyta</taxon>
        <taxon>Magnoliopsida</taxon>
        <taxon>Liliopsida</taxon>
        <taxon>Poales</taxon>
        <taxon>Poaceae</taxon>
        <taxon>BOP clade</taxon>
        <taxon>Pooideae</taxon>
        <taxon>Triticodae</taxon>
        <taxon>Triticeae</taxon>
        <taxon>Triticinae</taxon>
        <taxon>Aegilops</taxon>
    </lineage>
</organism>
<dbReference type="EnsemblPlants" id="AET3Gv20783500.13">
    <property type="protein sequence ID" value="AET3Gv20783500.13"/>
    <property type="gene ID" value="AET3Gv20783500"/>
</dbReference>
<keyword evidence="3" id="KW-1185">Reference proteome</keyword>
<accession>A0A453FUA8</accession>
<name>A0A453FUA8_AEGTS</name>
<keyword evidence="1" id="KW-1133">Transmembrane helix</keyword>
<reference evidence="2" key="5">
    <citation type="journal article" date="2021" name="G3 (Bethesda)">
        <title>Aegilops tauschii genome assembly Aet v5.0 features greater sequence contiguity and improved annotation.</title>
        <authorList>
            <person name="Wang L."/>
            <person name="Zhu T."/>
            <person name="Rodriguez J.C."/>
            <person name="Deal K.R."/>
            <person name="Dubcovsky J."/>
            <person name="McGuire P.E."/>
            <person name="Lux T."/>
            <person name="Spannagl M."/>
            <person name="Mayer K.F.X."/>
            <person name="Baldrich P."/>
            <person name="Meyers B.C."/>
            <person name="Huo N."/>
            <person name="Gu Y.Q."/>
            <person name="Zhou H."/>
            <person name="Devos K.M."/>
            <person name="Bennetzen J.L."/>
            <person name="Unver T."/>
            <person name="Budak H."/>
            <person name="Gulick P.J."/>
            <person name="Galiba G."/>
            <person name="Kalapos B."/>
            <person name="Nelson D.R."/>
            <person name="Li P."/>
            <person name="You F.M."/>
            <person name="Luo M.C."/>
            <person name="Dvorak J."/>
        </authorList>
    </citation>
    <scope>NUCLEOTIDE SEQUENCE [LARGE SCALE GENOMIC DNA]</scope>
    <source>
        <strain evidence="2">cv. AL8/78</strain>
    </source>
</reference>